<evidence type="ECO:0000313" key="3">
    <source>
        <dbReference type="EMBL" id="WIA08481.1"/>
    </source>
</evidence>
<dbReference type="CDD" id="cd19163">
    <property type="entry name" value="AKR_galDH"/>
    <property type="match status" value="1"/>
</dbReference>
<proteinExistence type="predicted"/>
<dbReference type="Proteomes" id="UP001244341">
    <property type="component" value="Chromosome 1b"/>
</dbReference>
<feature type="region of interest" description="Disordered" evidence="1">
    <location>
        <begin position="275"/>
        <end position="324"/>
    </location>
</feature>
<protein>
    <recommendedName>
        <fullName evidence="2">NADP-dependent oxidoreductase domain-containing protein</fullName>
    </recommendedName>
</protein>
<organism evidence="3 4">
    <name type="scientific">Tetradesmus obliquus</name>
    <name type="common">Green alga</name>
    <name type="synonym">Acutodesmus obliquus</name>
    <dbReference type="NCBI Taxonomy" id="3088"/>
    <lineage>
        <taxon>Eukaryota</taxon>
        <taxon>Viridiplantae</taxon>
        <taxon>Chlorophyta</taxon>
        <taxon>core chlorophytes</taxon>
        <taxon>Chlorophyceae</taxon>
        <taxon>CS clade</taxon>
        <taxon>Sphaeropleales</taxon>
        <taxon>Scenedesmaceae</taxon>
        <taxon>Tetradesmus</taxon>
    </lineage>
</organism>
<feature type="compositionally biased region" description="Basic and acidic residues" evidence="1">
    <location>
        <begin position="280"/>
        <end position="291"/>
    </location>
</feature>
<evidence type="ECO:0000256" key="1">
    <source>
        <dbReference type="SAM" id="MobiDB-lite"/>
    </source>
</evidence>
<dbReference type="SUPFAM" id="SSF51430">
    <property type="entry name" value="NAD(P)-linked oxidoreductase"/>
    <property type="match status" value="1"/>
</dbReference>
<reference evidence="3 4" key="1">
    <citation type="submission" date="2023-05" db="EMBL/GenBank/DDBJ databases">
        <title>A 100% complete, gapless, phased diploid assembly of the Scenedesmus obliquus UTEX 3031 genome.</title>
        <authorList>
            <person name="Biondi T.C."/>
            <person name="Hanschen E.R."/>
            <person name="Kwon T."/>
            <person name="Eng W."/>
            <person name="Kruse C.P.S."/>
            <person name="Koehler S.I."/>
            <person name="Kunde Y."/>
            <person name="Gleasner C.D."/>
            <person name="You Mak K.T."/>
            <person name="Polle J."/>
            <person name="Hovde B.T."/>
            <person name="Starkenburg S.R."/>
        </authorList>
    </citation>
    <scope>NUCLEOTIDE SEQUENCE [LARGE SCALE GENOMIC DNA]</scope>
    <source>
        <strain evidence="3 4">DOE0152z</strain>
    </source>
</reference>
<dbReference type="Pfam" id="PF00248">
    <property type="entry name" value="Aldo_ket_red"/>
    <property type="match status" value="1"/>
</dbReference>
<dbReference type="PANTHER" id="PTHR42686:SF1">
    <property type="entry name" value="GH17980P-RELATED"/>
    <property type="match status" value="1"/>
</dbReference>
<dbReference type="PANTHER" id="PTHR42686">
    <property type="entry name" value="GH17980P-RELATED"/>
    <property type="match status" value="1"/>
</dbReference>
<feature type="compositionally biased region" description="Polar residues" evidence="1">
    <location>
        <begin position="294"/>
        <end position="303"/>
    </location>
</feature>
<evidence type="ECO:0000313" key="4">
    <source>
        <dbReference type="Proteomes" id="UP001244341"/>
    </source>
</evidence>
<keyword evidence="4" id="KW-1185">Reference proteome</keyword>
<sequence length="357" mass="37699">MGCSPIGHSYGVADEETAIKTVHAAYAAGINLFDVSPYYGSGRAEQLLGAAIKSLPREDIIVCTKIGKYSPDEAPDYSADRVRASISASMQRLGVSYIDILHCHDIEFCPDMRQIVDETLPVLQLLKQQGVIRAIGITGYPLDIFSYILDKVPAGTVDVVLSYCHNSLHDTSLLELLPYLQAKGVGVISAAPLCMGLWRPQGPEPWHPAPPALQEAARQCAQLAAAGGVSLPRLAVKAAVQQAGSGVAVHLMGMAKPEEVSDNVAVMLDMYNTHGSAGKAPEKQGTIKEEQQQEELSNNTGSSAGAECGDGGSSGMQKKAAAAGLSAQEVATLSEIRRVLQPVANVTWPVGVTGNRK</sequence>
<evidence type="ECO:0000259" key="2">
    <source>
        <dbReference type="Pfam" id="PF00248"/>
    </source>
</evidence>
<accession>A0ABY8TJL6</accession>
<dbReference type="InterPro" id="IPR020471">
    <property type="entry name" value="AKR"/>
</dbReference>
<dbReference type="InterPro" id="IPR023210">
    <property type="entry name" value="NADP_OxRdtase_dom"/>
</dbReference>
<dbReference type="InterPro" id="IPR044479">
    <property type="entry name" value="LGALDH-like"/>
</dbReference>
<dbReference type="InterPro" id="IPR036812">
    <property type="entry name" value="NAD(P)_OxRdtase_dom_sf"/>
</dbReference>
<feature type="domain" description="NADP-dependent oxidoreductase" evidence="2">
    <location>
        <begin position="2"/>
        <end position="267"/>
    </location>
</feature>
<name>A0ABY8TJL6_TETOB</name>
<dbReference type="Gene3D" id="3.20.20.100">
    <property type="entry name" value="NADP-dependent oxidoreductase domain"/>
    <property type="match status" value="1"/>
</dbReference>
<gene>
    <name evidence="3" type="ORF">OEZ85_007917</name>
</gene>
<dbReference type="EMBL" id="CP126208">
    <property type="protein sequence ID" value="WIA08481.1"/>
    <property type="molecule type" value="Genomic_DNA"/>
</dbReference>